<gene>
    <name evidence="13" type="ORF">HNQ60_005038</name>
</gene>
<evidence type="ECO:0000256" key="5">
    <source>
        <dbReference type="ARBA" id="ARBA00023077"/>
    </source>
</evidence>
<keyword evidence="7 8" id="KW-0998">Cell outer membrane</keyword>
<evidence type="ECO:0000256" key="6">
    <source>
        <dbReference type="ARBA" id="ARBA00023136"/>
    </source>
</evidence>
<keyword evidence="5 9" id="KW-0798">TonB box</keyword>
<keyword evidence="13" id="KW-0675">Receptor</keyword>
<comment type="caution">
    <text evidence="13">The sequence shown here is derived from an EMBL/GenBank/DDBJ whole genome shotgun (WGS) entry which is preliminary data.</text>
</comment>
<keyword evidence="14" id="KW-1185">Reference proteome</keyword>
<reference evidence="13 14" key="1">
    <citation type="submission" date="2020-08" db="EMBL/GenBank/DDBJ databases">
        <title>Genomic Encyclopedia of Type Strains, Phase IV (KMG-IV): sequencing the most valuable type-strain genomes for metagenomic binning, comparative biology and taxonomic classification.</title>
        <authorList>
            <person name="Goeker M."/>
        </authorList>
    </citation>
    <scope>NUCLEOTIDE SEQUENCE [LARGE SCALE GENOMIC DNA]</scope>
    <source>
        <strain evidence="13 14">DSM 26723</strain>
    </source>
</reference>
<dbReference type="AlphaFoldDB" id="A0A841HS82"/>
<accession>A0A841HS82</accession>
<evidence type="ECO:0000313" key="13">
    <source>
        <dbReference type="EMBL" id="MBB6096147.1"/>
    </source>
</evidence>
<comment type="similarity">
    <text evidence="8 9">Belongs to the TonB-dependent receptor family.</text>
</comment>
<feature type="signal peptide" evidence="10">
    <location>
        <begin position="1"/>
        <end position="32"/>
    </location>
</feature>
<keyword evidence="2 8" id="KW-0813">Transport</keyword>
<proteinExistence type="inferred from homology"/>
<feature type="chain" id="PRO_5033060016" evidence="10">
    <location>
        <begin position="33"/>
        <end position="886"/>
    </location>
</feature>
<dbReference type="Pfam" id="PF00593">
    <property type="entry name" value="TonB_dep_Rec_b-barrel"/>
    <property type="match status" value="1"/>
</dbReference>
<evidence type="ECO:0000256" key="10">
    <source>
        <dbReference type="SAM" id="SignalP"/>
    </source>
</evidence>
<sequence length="886" mass="97311">MDTLKPCPYRLRSAIRSSLPLFLAAIAMPALAAESQSASSQVIEEIEVTGIRDSLRDALDVKMNSDLVVDAISSDDIGQLPDVTIAESINRLPGVNATRDRGNDSQAVVRGLGARLVLGTINGREVASSEPDRNVRWEIYPSEVVSGVTVYKTQSADLIAGGVAATIDIATLQPLDYTGEDLVLRGGPVYYESGKDLPDYDPWGYRASGSYVYNSNETFGIVIGLTAQQQKNGYPSFTGWGYNDSAMRPPAGASDFTGDLNGDGTPDPTPWGSQISVSAIDQTRKGVSLGAQWRASDSFELRFDTLYSDIDIHEDQAQTVYGWNNWGNWNNGSWGAYNDPAASYTLVNGDVVAATLPYSSVTTVLADYDEDKTLSVTGLNGRWTGERWSVVGDLSYSQAERENIWQAVRTEVYPELMTWDTSAGGLPTIVTSQDPTTMPQFAPDYRGGASDGPEHLDDELIAGALDLARSLDGGFFNKVQFGARLSNRTKKHDRFEWWPSAPAGGVEIPLGMFTVYNVGTLDIPPILMGNYDEIALLAYGADALDPSNATENLAQRWKVKEDVAEGYVKLGFDSTSIAKRVTGGLGVRFLDVQTTSDGYQQATGASALESVSVDNDYSEVLPSANINFHLNDSTLLRFGVSRVVARPPLDELRASRTLTNWLPYTGNAGNPDLEPFKANQFDASYEWYFHEEALLGFAAYYKDVSSYIGWTQEPQTYDGITYAVATPVNGDGGKITGAEITFQTPFYFWGGLENFGIYSNYAYVDSDIEEFVPVTDPLTGAGYAEHTAVVDLWYSSKSFEARLGYKYHSPFTVIYGWNGADLQTLESESVLDLSTSYRFSAGVQLRFQVNNLTDEPLRMYRDNRPNRIGRYDEYGRRYLLDVTVKF</sequence>
<dbReference type="PROSITE" id="PS52016">
    <property type="entry name" value="TONB_DEPENDENT_REC_3"/>
    <property type="match status" value="1"/>
</dbReference>
<organism evidence="13 14">
    <name type="scientific">Povalibacter uvarum</name>
    <dbReference type="NCBI Taxonomy" id="732238"/>
    <lineage>
        <taxon>Bacteria</taxon>
        <taxon>Pseudomonadati</taxon>
        <taxon>Pseudomonadota</taxon>
        <taxon>Gammaproteobacteria</taxon>
        <taxon>Steroidobacterales</taxon>
        <taxon>Steroidobacteraceae</taxon>
        <taxon>Povalibacter</taxon>
    </lineage>
</organism>
<evidence type="ECO:0000313" key="14">
    <source>
        <dbReference type="Proteomes" id="UP000588068"/>
    </source>
</evidence>
<evidence type="ECO:0000256" key="8">
    <source>
        <dbReference type="PROSITE-ProRule" id="PRU01360"/>
    </source>
</evidence>
<dbReference type="RefSeq" id="WP_221304434.1">
    <property type="nucleotide sequence ID" value="NZ_JACHHZ010000006.1"/>
</dbReference>
<evidence type="ECO:0000256" key="9">
    <source>
        <dbReference type="RuleBase" id="RU003357"/>
    </source>
</evidence>
<keyword evidence="4 8" id="KW-0812">Transmembrane</keyword>
<dbReference type="InterPro" id="IPR036942">
    <property type="entry name" value="Beta-barrel_TonB_sf"/>
</dbReference>
<evidence type="ECO:0000256" key="3">
    <source>
        <dbReference type="ARBA" id="ARBA00022452"/>
    </source>
</evidence>
<protein>
    <submittedName>
        <fullName evidence="13">TonB-dependent receptor</fullName>
    </submittedName>
</protein>
<dbReference type="GO" id="GO:0009279">
    <property type="term" value="C:cell outer membrane"/>
    <property type="evidence" value="ECO:0007669"/>
    <property type="project" value="UniProtKB-SubCell"/>
</dbReference>
<feature type="domain" description="TonB-dependent receptor-like beta-barrel" evidence="11">
    <location>
        <begin position="441"/>
        <end position="852"/>
    </location>
</feature>
<dbReference type="PANTHER" id="PTHR40980">
    <property type="entry name" value="PLUG DOMAIN-CONTAINING PROTEIN"/>
    <property type="match status" value="1"/>
</dbReference>
<name>A0A841HS82_9GAMM</name>
<dbReference type="NCBIfam" id="TIGR01782">
    <property type="entry name" value="TonB-Xanth-Caul"/>
    <property type="match status" value="1"/>
</dbReference>
<feature type="domain" description="TonB-dependent receptor plug" evidence="12">
    <location>
        <begin position="63"/>
        <end position="163"/>
    </location>
</feature>
<evidence type="ECO:0000259" key="12">
    <source>
        <dbReference type="Pfam" id="PF07715"/>
    </source>
</evidence>
<keyword evidence="6 8" id="KW-0472">Membrane</keyword>
<dbReference type="Pfam" id="PF07715">
    <property type="entry name" value="Plug"/>
    <property type="match status" value="1"/>
</dbReference>
<dbReference type="EMBL" id="JACHHZ010000006">
    <property type="protein sequence ID" value="MBB6096147.1"/>
    <property type="molecule type" value="Genomic_DNA"/>
</dbReference>
<keyword evidence="10" id="KW-0732">Signal</keyword>
<keyword evidence="3 8" id="KW-1134">Transmembrane beta strand</keyword>
<dbReference type="InterPro" id="IPR012910">
    <property type="entry name" value="Plug_dom"/>
</dbReference>
<comment type="subcellular location">
    <subcellularLocation>
        <location evidence="1 8">Cell outer membrane</location>
        <topology evidence="1 8">Multi-pass membrane protein</topology>
    </subcellularLocation>
</comment>
<dbReference type="Proteomes" id="UP000588068">
    <property type="component" value="Unassembled WGS sequence"/>
</dbReference>
<dbReference type="PANTHER" id="PTHR40980:SF3">
    <property type="entry name" value="TONB-DEPENDENT RECEPTOR-LIKE BETA-BARREL DOMAIN-CONTAINING PROTEIN"/>
    <property type="match status" value="1"/>
</dbReference>
<dbReference type="InterPro" id="IPR039426">
    <property type="entry name" value="TonB-dep_rcpt-like"/>
</dbReference>
<dbReference type="InterPro" id="IPR000531">
    <property type="entry name" value="Beta-barrel_TonB"/>
</dbReference>
<dbReference type="InterPro" id="IPR037066">
    <property type="entry name" value="Plug_dom_sf"/>
</dbReference>
<evidence type="ECO:0000256" key="4">
    <source>
        <dbReference type="ARBA" id="ARBA00022692"/>
    </source>
</evidence>
<dbReference type="Gene3D" id="2.40.170.20">
    <property type="entry name" value="TonB-dependent receptor, beta-barrel domain"/>
    <property type="match status" value="1"/>
</dbReference>
<evidence type="ECO:0000256" key="2">
    <source>
        <dbReference type="ARBA" id="ARBA00022448"/>
    </source>
</evidence>
<evidence type="ECO:0000256" key="7">
    <source>
        <dbReference type="ARBA" id="ARBA00023237"/>
    </source>
</evidence>
<evidence type="ECO:0000259" key="11">
    <source>
        <dbReference type="Pfam" id="PF00593"/>
    </source>
</evidence>
<evidence type="ECO:0000256" key="1">
    <source>
        <dbReference type="ARBA" id="ARBA00004571"/>
    </source>
</evidence>
<dbReference type="Gene3D" id="2.170.130.10">
    <property type="entry name" value="TonB-dependent receptor, plug domain"/>
    <property type="match status" value="1"/>
</dbReference>
<dbReference type="InterPro" id="IPR010104">
    <property type="entry name" value="TonB_rcpt_bac"/>
</dbReference>
<dbReference type="CDD" id="cd01347">
    <property type="entry name" value="ligand_gated_channel"/>
    <property type="match status" value="1"/>
</dbReference>
<dbReference type="SUPFAM" id="SSF56935">
    <property type="entry name" value="Porins"/>
    <property type="match status" value="1"/>
</dbReference>